<proteinExistence type="predicted"/>
<dbReference type="PANTHER" id="PTHR33116">
    <property type="entry name" value="REVERSE TRANSCRIPTASE ZINC-BINDING DOMAIN-CONTAINING PROTEIN-RELATED-RELATED"/>
    <property type="match status" value="1"/>
</dbReference>
<accession>A0AAF0QM41</accession>
<sequence length="417" mass="48093">MQICHLLYADDTIIFCEAKAEQVAYIRMTLVVFKAVSGLSVNWRKNSIFPIKEVPQLQSLARILGCKVEHLPTTYLGMPLGHNHKELEIWDGIIEKTEKKLANWKAQYISLGGRVTLINSVLDSLPTYVMSLFPMPAKVEERLDKLRRDFLWKGNKEGKGLHLVKWQTAQLHKQSGGLGIRNLGLQNRCLLSKWLWRFNTEEEALWREVIVNKYGLNGNWVSNSVNSTYGVSAWRTIRNLWPDLSRNIVYKVGNGTKILFWKENWNGNEALMGLFPDLFSLCTNPEETVAEVWSIHGWNIVFRRHLNDWEIGRVAELLHVLNDFNGLSAEKDSIIWKHSRDGSLSVNKLYIKEVNEYPGGKPGPWKQIWRNKVPTKGNIDAKECYVLPTWLFYAKEGYMLPTELCDAKESYVQSTEL</sequence>
<organism evidence="1 2">
    <name type="scientific">Solanum verrucosum</name>
    <dbReference type="NCBI Taxonomy" id="315347"/>
    <lineage>
        <taxon>Eukaryota</taxon>
        <taxon>Viridiplantae</taxon>
        <taxon>Streptophyta</taxon>
        <taxon>Embryophyta</taxon>
        <taxon>Tracheophyta</taxon>
        <taxon>Spermatophyta</taxon>
        <taxon>Magnoliopsida</taxon>
        <taxon>eudicotyledons</taxon>
        <taxon>Gunneridae</taxon>
        <taxon>Pentapetalae</taxon>
        <taxon>asterids</taxon>
        <taxon>lamiids</taxon>
        <taxon>Solanales</taxon>
        <taxon>Solanaceae</taxon>
        <taxon>Solanoideae</taxon>
        <taxon>Solaneae</taxon>
        <taxon>Solanum</taxon>
    </lineage>
</organism>
<name>A0AAF0QM41_SOLVR</name>
<dbReference type="EMBL" id="CP133615">
    <property type="protein sequence ID" value="WMV25247.1"/>
    <property type="molecule type" value="Genomic_DNA"/>
</dbReference>
<reference evidence="1" key="1">
    <citation type="submission" date="2023-08" db="EMBL/GenBank/DDBJ databases">
        <title>A de novo genome assembly of Solanum verrucosum Schlechtendal, a Mexican diploid species geographically isolated from the other diploid A-genome species in potato relatives.</title>
        <authorList>
            <person name="Hosaka K."/>
        </authorList>
    </citation>
    <scope>NUCLEOTIDE SEQUENCE</scope>
    <source>
        <tissue evidence="1">Young leaves</tissue>
    </source>
</reference>
<gene>
    <name evidence="1" type="ORF">MTR67_018632</name>
</gene>
<protein>
    <submittedName>
        <fullName evidence="1">Uncharacterized protein</fullName>
    </submittedName>
</protein>
<evidence type="ECO:0000313" key="1">
    <source>
        <dbReference type="EMBL" id="WMV25247.1"/>
    </source>
</evidence>
<evidence type="ECO:0000313" key="2">
    <source>
        <dbReference type="Proteomes" id="UP001234989"/>
    </source>
</evidence>
<keyword evidence="2" id="KW-1185">Reference proteome</keyword>
<dbReference type="PANTHER" id="PTHR33116:SF78">
    <property type="entry name" value="OS12G0587133 PROTEIN"/>
    <property type="match status" value="1"/>
</dbReference>
<dbReference type="Proteomes" id="UP001234989">
    <property type="component" value="Chromosome 4"/>
</dbReference>
<dbReference type="AlphaFoldDB" id="A0AAF0QM41"/>